<proteinExistence type="predicted"/>
<evidence type="ECO:0000313" key="1">
    <source>
        <dbReference type="EMBL" id="KAJ9117824.1"/>
    </source>
</evidence>
<dbReference type="Proteomes" id="UP001230649">
    <property type="component" value="Unassembled WGS sequence"/>
</dbReference>
<name>A0ACC2X3C2_9TREE</name>
<evidence type="ECO:0000313" key="2">
    <source>
        <dbReference type="Proteomes" id="UP001230649"/>
    </source>
</evidence>
<gene>
    <name evidence="1" type="ORF">QFC20_000104</name>
</gene>
<dbReference type="EMBL" id="JASBWS010000001">
    <property type="protein sequence ID" value="KAJ9117824.1"/>
    <property type="molecule type" value="Genomic_DNA"/>
</dbReference>
<protein>
    <submittedName>
        <fullName evidence="1">Uncharacterized protein</fullName>
    </submittedName>
</protein>
<keyword evidence="2" id="KW-1185">Reference proteome</keyword>
<comment type="caution">
    <text evidence="1">The sequence shown here is derived from an EMBL/GenBank/DDBJ whole genome shotgun (WGS) entry which is preliminary data.</text>
</comment>
<accession>A0ACC2X3C2</accession>
<reference evidence="1" key="1">
    <citation type="submission" date="2023-04" db="EMBL/GenBank/DDBJ databases">
        <title>Draft Genome sequencing of Naganishia species isolated from polar environments using Oxford Nanopore Technology.</title>
        <authorList>
            <person name="Leo P."/>
            <person name="Venkateswaran K."/>
        </authorList>
    </citation>
    <scope>NUCLEOTIDE SEQUENCE</scope>
    <source>
        <strain evidence="1">MNA-CCFEE 5262</strain>
    </source>
</reference>
<organism evidence="1 2">
    <name type="scientific">Naganishia adeliensis</name>
    <dbReference type="NCBI Taxonomy" id="92952"/>
    <lineage>
        <taxon>Eukaryota</taxon>
        <taxon>Fungi</taxon>
        <taxon>Dikarya</taxon>
        <taxon>Basidiomycota</taxon>
        <taxon>Agaricomycotina</taxon>
        <taxon>Tremellomycetes</taxon>
        <taxon>Filobasidiales</taxon>
        <taxon>Filobasidiaceae</taxon>
        <taxon>Naganishia</taxon>
    </lineage>
</organism>
<sequence length="359" mass="39420">MNFGNHVSSHLDPAAPTTLPFWCSAQDMQAPLEALLSDYRDLAPPTCLRLDKPPNALEMLRIVHAGRPVIFPGFTPEKAVAGSRIDWKKPEALCEVMGERKVSIAVTPNGLADALHKDEATGKTYFVQPLTEKMSFKSFLERLSDDTNNEVHYLQSQNGNIYRSAFDHSPDREGNGAGTAEEAPELAVLQEHLEPEVEFVSKALGQAPDAVNLWIGDSKSITSLHKDPYVRLLSLSQKATLTAHNPDMKTGGVPDGQQVFPVPLMILVLMLPGYAAAFYPAATYTRSSEDKASLIIQPDAEPTYPVPWVSVDPLRLPEDTPLRPIEITVEEGWTLYLPAGWYHHVMQEEGSGGICVAVN</sequence>